<protein>
    <submittedName>
        <fullName evidence="1">Uncharacterized protein</fullName>
    </submittedName>
</protein>
<sequence length="68" mass="7544">MEIYCAAKVQIMRSRLLYRSTRPGRHPLRLVPTGAGDIVPAGRRACMQITISSIYKYASDRCGLACCP</sequence>
<accession>A0A0A8Z7H4</accession>
<dbReference type="AlphaFoldDB" id="A0A0A8Z7H4"/>
<reference evidence="1" key="2">
    <citation type="journal article" date="2015" name="Data Brief">
        <title>Shoot transcriptome of the giant reed, Arundo donax.</title>
        <authorList>
            <person name="Barrero R.A."/>
            <person name="Guerrero F.D."/>
            <person name="Moolhuijzen P."/>
            <person name="Goolsby J.A."/>
            <person name="Tidwell J."/>
            <person name="Bellgard S.E."/>
            <person name="Bellgard M.I."/>
        </authorList>
    </citation>
    <scope>NUCLEOTIDE SEQUENCE</scope>
    <source>
        <tissue evidence="1">Shoot tissue taken approximately 20 cm above the soil surface</tissue>
    </source>
</reference>
<evidence type="ECO:0000313" key="1">
    <source>
        <dbReference type="EMBL" id="JAD32685.1"/>
    </source>
</evidence>
<reference evidence="1" key="1">
    <citation type="submission" date="2014-09" db="EMBL/GenBank/DDBJ databases">
        <authorList>
            <person name="Magalhaes I.L.F."/>
            <person name="Oliveira U."/>
            <person name="Santos F.R."/>
            <person name="Vidigal T.H.D.A."/>
            <person name="Brescovit A.D."/>
            <person name="Santos A.J."/>
        </authorList>
    </citation>
    <scope>NUCLEOTIDE SEQUENCE</scope>
    <source>
        <tissue evidence="1">Shoot tissue taken approximately 20 cm above the soil surface</tissue>
    </source>
</reference>
<dbReference type="EMBL" id="GBRH01265210">
    <property type="protein sequence ID" value="JAD32685.1"/>
    <property type="molecule type" value="Transcribed_RNA"/>
</dbReference>
<proteinExistence type="predicted"/>
<organism evidence="1">
    <name type="scientific">Arundo donax</name>
    <name type="common">Giant reed</name>
    <name type="synonym">Donax arundinaceus</name>
    <dbReference type="NCBI Taxonomy" id="35708"/>
    <lineage>
        <taxon>Eukaryota</taxon>
        <taxon>Viridiplantae</taxon>
        <taxon>Streptophyta</taxon>
        <taxon>Embryophyta</taxon>
        <taxon>Tracheophyta</taxon>
        <taxon>Spermatophyta</taxon>
        <taxon>Magnoliopsida</taxon>
        <taxon>Liliopsida</taxon>
        <taxon>Poales</taxon>
        <taxon>Poaceae</taxon>
        <taxon>PACMAD clade</taxon>
        <taxon>Arundinoideae</taxon>
        <taxon>Arundineae</taxon>
        <taxon>Arundo</taxon>
    </lineage>
</organism>
<name>A0A0A8Z7H4_ARUDO</name>